<sequence length="245" mass="27908">MKNRLKYLFTLLGITTYLLTSCNTSTQEDVPNQLTSQEKEDGWQLLFDGTSLEGWHLYNRGEVPSAWTVQNGELYCQPIFDTTAHGDLVSDQAFKNYELAFEWKISEGGNSGVFINVLEREDIPTTWSSGPEYQLLDKAHPDYEMSPAKRPGTLFNFYPPLNPVEPKPAGEWNQSRIKQVDGKVEFYLNGVLTAQEDFNSDHWKESVASSGFKTFPEFGKHIEGHIALQDWSKGISFRNLKIKTL</sequence>
<keyword evidence="3" id="KW-1185">Reference proteome</keyword>
<evidence type="ECO:0000313" key="3">
    <source>
        <dbReference type="Proteomes" id="UP000598271"/>
    </source>
</evidence>
<reference evidence="2 3" key="1">
    <citation type="journal article" date="2014" name="Int. J. Syst. Evol. Microbiol.">
        <title>Complete genome sequence of Corynebacterium casei LMG S-19264T (=DSM 44701T), isolated from a smear-ripened cheese.</title>
        <authorList>
            <consortium name="US DOE Joint Genome Institute (JGI-PGF)"/>
            <person name="Walter F."/>
            <person name="Albersmeier A."/>
            <person name="Kalinowski J."/>
            <person name="Ruckert C."/>
        </authorList>
    </citation>
    <scope>NUCLEOTIDE SEQUENCE [LARGE SCALE GENOMIC DNA]</scope>
    <source>
        <strain evidence="2 3">KCTC 12866</strain>
    </source>
</reference>
<dbReference type="PROSITE" id="PS51257">
    <property type="entry name" value="PROKAR_LIPOPROTEIN"/>
    <property type="match status" value="1"/>
</dbReference>
<dbReference type="AlphaFoldDB" id="A0A8J3D445"/>
<dbReference type="RefSeq" id="WP_189564707.1">
    <property type="nucleotide sequence ID" value="NZ_BMXF01000002.1"/>
</dbReference>
<dbReference type="Gene3D" id="2.60.120.560">
    <property type="entry name" value="Exo-inulinase, domain 1"/>
    <property type="match status" value="1"/>
</dbReference>
<dbReference type="EMBL" id="BMXF01000002">
    <property type="protein sequence ID" value="GHB69868.1"/>
    <property type="molecule type" value="Genomic_DNA"/>
</dbReference>
<accession>A0A8J3D445</accession>
<proteinExistence type="predicted"/>
<gene>
    <name evidence="2" type="ORF">GCM10007390_24360</name>
</gene>
<dbReference type="InterPro" id="IPR010496">
    <property type="entry name" value="AL/BT2_dom"/>
</dbReference>
<dbReference type="Proteomes" id="UP000598271">
    <property type="component" value="Unassembled WGS sequence"/>
</dbReference>
<evidence type="ECO:0000259" key="1">
    <source>
        <dbReference type="Pfam" id="PF06439"/>
    </source>
</evidence>
<comment type="caution">
    <text evidence="2">The sequence shown here is derived from an EMBL/GenBank/DDBJ whole genome shotgun (WGS) entry which is preliminary data.</text>
</comment>
<organism evidence="2 3">
    <name type="scientific">Persicitalea jodogahamensis</name>
    <dbReference type="NCBI Taxonomy" id="402147"/>
    <lineage>
        <taxon>Bacteria</taxon>
        <taxon>Pseudomonadati</taxon>
        <taxon>Bacteroidota</taxon>
        <taxon>Cytophagia</taxon>
        <taxon>Cytophagales</taxon>
        <taxon>Spirosomataceae</taxon>
        <taxon>Persicitalea</taxon>
    </lineage>
</organism>
<dbReference type="GO" id="GO:0016787">
    <property type="term" value="F:hydrolase activity"/>
    <property type="evidence" value="ECO:0007669"/>
    <property type="project" value="UniProtKB-KW"/>
</dbReference>
<dbReference type="Pfam" id="PF06439">
    <property type="entry name" value="3keto-disac_hyd"/>
    <property type="match status" value="1"/>
</dbReference>
<name>A0A8J3D445_9BACT</name>
<feature type="domain" description="3-keto-alpha-glucoside-1,2-lyase/3-keto-2-hydroxy-glucal hydratase" evidence="1">
    <location>
        <begin position="42"/>
        <end position="243"/>
    </location>
</feature>
<keyword evidence="2" id="KW-0378">Hydrolase</keyword>
<protein>
    <submittedName>
        <fullName evidence="2">Glycosyl hydrolase</fullName>
    </submittedName>
</protein>
<evidence type="ECO:0000313" key="2">
    <source>
        <dbReference type="EMBL" id="GHB69868.1"/>
    </source>
</evidence>